<protein>
    <submittedName>
        <fullName evidence="1">Uncharacterized protein</fullName>
    </submittedName>
</protein>
<dbReference type="InterPro" id="IPR029063">
    <property type="entry name" value="SAM-dependent_MTases_sf"/>
</dbReference>
<accession>A0A0F9CB69</accession>
<proteinExistence type="predicted"/>
<dbReference type="SUPFAM" id="SSF53335">
    <property type="entry name" value="S-adenosyl-L-methionine-dependent methyltransferases"/>
    <property type="match status" value="1"/>
</dbReference>
<dbReference type="Gene3D" id="3.40.50.150">
    <property type="entry name" value="Vaccinia Virus protein VP39"/>
    <property type="match status" value="1"/>
</dbReference>
<name>A0A0F9CB69_9ZZZZ</name>
<organism evidence="1">
    <name type="scientific">marine sediment metagenome</name>
    <dbReference type="NCBI Taxonomy" id="412755"/>
    <lineage>
        <taxon>unclassified sequences</taxon>
        <taxon>metagenomes</taxon>
        <taxon>ecological metagenomes</taxon>
    </lineage>
</organism>
<dbReference type="EMBL" id="LAZR01045140">
    <property type="protein sequence ID" value="KKK99589.1"/>
    <property type="molecule type" value="Genomic_DNA"/>
</dbReference>
<dbReference type="AlphaFoldDB" id="A0A0F9CB69"/>
<sequence length="162" mass="18958">MVKIRRVGFQTIKTLRQVYNIKIHNRIANIHDKILNLIELRKWFESDITHPPHILKQKIVKLYAKKFSIKTFVETGTYLGEMIDATKKKFKKIYSIELDDDLFKNAKKKFSKYNHISIIQGDSSDVLPIIISKIKQPCLFWLDAHYSSGITAKGEIETPIRQ</sequence>
<comment type="caution">
    <text evidence="1">The sequence shown here is derived from an EMBL/GenBank/DDBJ whole genome shotgun (WGS) entry which is preliminary data.</text>
</comment>
<evidence type="ECO:0000313" key="1">
    <source>
        <dbReference type="EMBL" id="KKK99589.1"/>
    </source>
</evidence>
<reference evidence="1" key="1">
    <citation type="journal article" date="2015" name="Nature">
        <title>Complex archaea that bridge the gap between prokaryotes and eukaryotes.</title>
        <authorList>
            <person name="Spang A."/>
            <person name="Saw J.H."/>
            <person name="Jorgensen S.L."/>
            <person name="Zaremba-Niedzwiedzka K."/>
            <person name="Martijn J."/>
            <person name="Lind A.E."/>
            <person name="van Eijk R."/>
            <person name="Schleper C."/>
            <person name="Guy L."/>
            <person name="Ettema T.J."/>
        </authorList>
    </citation>
    <scope>NUCLEOTIDE SEQUENCE</scope>
</reference>
<gene>
    <name evidence="1" type="ORF">LCGC14_2631260</name>
</gene>